<gene>
    <name evidence="1" type="ORF">SAMN05444483_1277</name>
</gene>
<accession>A0A1M5MCL7</accession>
<organism evidence="1 2">
    <name type="scientific">Salegentibacter echinorum</name>
    <dbReference type="NCBI Taxonomy" id="1073325"/>
    <lineage>
        <taxon>Bacteria</taxon>
        <taxon>Pseudomonadati</taxon>
        <taxon>Bacteroidota</taxon>
        <taxon>Flavobacteriia</taxon>
        <taxon>Flavobacteriales</taxon>
        <taxon>Flavobacteriaceae</taxon>
        <taxon>Salegentibacter</taxon>
    </lineage>
</organism>
<dbReference type="OrthoDB" id="1378735at2"/>
<keyword evidence="2" id="KW-1185">Reference proteome</keyword>
<evidence type="ECO:0000313" key="1">
    <source>
        <dbReference type="EMBL" id="SHG75060.1"/>
    </source>
</evidence>
<dbReference type="Proteomes" id="UP000183945">
    <property type="component" value="Unassembled WGS sequence"/>
</dbReference>
<proteinExistence type="predicted"/>
<dbReference type="RefSeq" id="WP_072881984.1">
    <property type="nucleotide sequence ID" value="NZ_FQVT01000027.1"/>
</dbReference>
<protein>
    <submittedName>
        <fullName evidence="1">Uncharacterized protein</fullName>
    </submittedName>
</protein>
<name>A0A1M5MCL7_SALEC</name>
<dbReference type="AlphaFoldDB" id="A0A1M5MCL7"/>
<sequence length="143" mass="17151">MVAIKVLNLLLILCPILSFGQKSIYPKDTIYVKYQEKSNAAWNAKFERKYNQRLGTYFNIETEEGDMTLFYAYSEKADTLCIEKIKDYHFSDLEEINEKRNRWIFDNKRPPATRNGVFRTYVIEVISDKKFVKYPVIWRNERI</sequence>
<evidence type="ECO:0000313" key="2">
    <source>
        <dbReference type="Proteomes" id="UP000183945"/>
    </source>
</evidence>
<dbReference type="EMBL" id="FQVT01000027">
    <property type="protein sequence ID" value="SHG75060.1"/>
    <property type="molecule type" value="Genomic_DNA"/>
</dbReference>
<reference evidence="2" key="1">
    <citation type="submission" date="2016-11" db="EMBL/GenBank/DDBJ databases">
        <authorList>
            <person name="Varghese N."/>
            <person name="Submissions S."/>
        </authorList>
    </citation>
    <scope>NUCLEOTIDE SEQUENCE [LARGE SCALE GENOMIC DNA]</scope>
    <source>
        <strain evidence="2">DSM 24579</strain>
    </source>
</reference>
<dbReference type="STRING" id="1073325.SAMN05444483_1277"/>